<accession>A0A918LPQ4</accession>
<keyword evidence="2" id="KW-1185">Reference proteome</keyword>
<comment type="caution">
    <text evidence="1">The sequence shown here is derived from an EMBL/GenBank/DDBJ whole genome shotgun (WGS) entry which is preliminary data.</text>
</comment>
<protein>
    <submittedName>
        <fullName evidence="1">Uncharacterized protein</fullName>
    </submittedName>
</protein>
<reference evidence="1" key="2">
    <citation type="submission" date="2020-09" db="EMBL/GenBank/DDBJ databases">
        <authorList>
            <person name="Sun Q."/>
            <person name="Ohkuma M."/>
        </authorList>
    </citation>
    <scope>NUCLEOTIDE SEQUENCE</scope>
    <source>
        <strain evidence="1">JCM 3172</strain>
    </source>
</reference>
<proteinExistence type="predicted"/>
<evidence type="ECO:0000313" key="1">
    <source>
        <dbReference type="EMBL" id="GGT31197.1"/>
    </source>
</evidence>
<dbReference type="Proteomes" id="UP000619486">
    <property type="component" value="Unassembled WGS sequence"/>
</dbReference>
<organism evidence="1 2">
    <name type="scientific">Streptomyces purpureus</name>
    <dbReference type="NCBI Taxonomy" id="1951"/>
    <lineage>
        <taxon>Bacteria</taxon>
        <taxon>Bacillati</taxon>
        <taxon>Actinomycetota</taxon>
        <taxon>Actinomycetes</taxon>
        <taxon>Kitasatosporales</taxon>
        <taxon>Streptomycetaceae</taxon>
        <taxon>Streptomyces</taxon>
    </lineage>
</organism>
<evidence type="ECO:0000313" key="2">
    <source>
        <dbReference type="Proteomes" id="UP000619486"/>
    </source>
</evidence>
<name>A0A918LPQ4_9ACTN</name>
<sequence length="69" mass="7286">MKHDPRSRACALCHSITSANGAPVIVIAVQGGADVYACATHRAELAVGSDDPVVATAQYQDMARRRTHP</sequence>
<dbReference type="RefSeq" id="WP_189201724.1">
    <property type="nucleotide sequence ID" value="NZ_BMQQ01000008.1"/>
</dbReference>
<dbReference type="AlphaFoldDB" id="A0A918LPQ4"/>
<reference evidence="1" key="1">
    <citation type="journal article" date="2014" name="Int. J. Syst. Evol. Microbiol.">
        <title>Complete genome sequence of Corynebacterium casei LMG S-19264T (=DSM 44701T), isolated from a smear-ripened cheese.</title>
        <authorList>
            <consortium name="US DOE Joint Genome Institute (JGI-PGF)"/>
            <person name="Walter F."/>
            <person name="Albersmeier A."/>
            <person name="Kalinowski J."/>
            <person name="Ruckert C."/>
        </authorList>
    </citation>
    <scope>NUCLEOTIDE SEQUENCE</scope>
    <source>
        <strain evidence="1">JCM 3172</strain>
    </source>
</reference>
<dbReference type="EMBL" id="BMQQ01000008">
    <property type="protein sequence ID" value="GGT31197.1"/>
    <property type="molecule type" value="Genomic_DNA"/>
</dbReference>
<gene>
    <name evidence="1" type="ORF">GCM10014713_25800</name>
</gene>